<dbReference type="InterPro" id="IPR025323">
    <property type="entry name" value="DUF4229"/>
</dbReference>
<evidence type="ECO:0000256" key="1">
    <source>
        <dbReference type="SAM" id="MobiDB-lite"/>
    </source>
</evidence>
<feature type="transmembrane region" description="Helical" evidence="2">
    <location>
        <begin position="29"/>
        <end position="48"/>
    </location>
</feature>
<proteinExistence type="predicted"/>
<reference evidence="3 5" key="1">
    <citation type="submission" date="2019-07" db="EMBL/GenBank/DDBJ databases">
        <title>Complete Genome Sequence of drought tolerant Plant Growth-Promoting Rhizobacterium Glutamicibacter halophytocola DR408.</title>
        <authorList>
            <person name="Nishu S.D."/>
            <person name="Lee T.K."/>
        </authorList>
    </citation>
    <scope>NUCLEOTIDE SEQUENCE [LARGE SCALE GENOMIC DNA]</scope>
    <source>
        <strain evidence="3 5">DR408</strain>
    </source>
</reference>
<evidence type="ECO:0000313" key="5">
    <source>
        <dbReference type="Proteomes" id="UP000320717"/>
    </source>
</evidence>
<feature type="region of interest" description="Disordered" evidence="1">
    <location>
        <begin position="73"/>
        <end position="96"/>
    </location>
</feature>
<dbReference type="Pfam" id="PF14012">
    <property type="entry name" value="DUF4229"/>
    <property type="match status" value="1"/>
</dbReference>
<accession>A0A5B8I0L7</accession>
<reference evidence="4" key="2">
    <citation type="journal article" date="2022" name="Pest Manag. Sci.">
        <title>Glutamicibacter halophytocola-mediated host fitness of potato tuber moth on Solanaceae crops.</title>
        <authorList>
            <person name="Wang W."/>
            <person name="Xiao G."/>
            <person name="Du G."/>
            <person name="Chang L."/>
            <person name="Yang Y."/>
            <person name="Ye J."/>
            <person name="Chen B."/>
        </authorList>
    </citation>
    <scope>NUCLEOTIDE SEQUENCE</scope>
    <source>
        <strain evidence="4">S2</strain>
    </source>
</reference>
<protein>
    <submittedName>
        <fullName evidence="4">DUF4229 domain-containing protein</fullName>
    </submittedName>
</protein>
<sequence>MQFLKYTVLRLGIFCAVFLGLWLGLSWPIFIAGIIGLIFAFAIAYLFFNNLRLKANEDVRNAFNKTSANKTSKQLAEEAIEDEFDESRRKTQPPAE</sequence>
<organism evidence="4 6">
    <name type="scientific">Glutamicibacter halophytocola</name>
    <dbReference type="NCBI Taxonomy" id="1933880"/>
    <lineage>
        <taxon>Bacteria</taxon>
        <taxon>Bacillati</taxon>
        <taxon>Actinomycetota</taxon>
        <taxon>Actinomycetes</taxon>
        <taxon>Micrococcales</taxon>
        <taxon>Micrococcaceae</taxon>
        <taxon>Glutamicibacter</taxon>
    </lineage>
</organism>
<evidence type="ECO:0000313" key="6">
    <source>
        <dbReference type="Proteomes" id="UP001060018"/>
    </source>
</evidence>
<evidence type="ECO:0000256" key="2">
    <source>
        <dbReference type="SAM" id="Phobius"/>
    </source>
</evidence>
<evidence type="ECO:0000313" key="4">
    <source>
        <dbReference type="EMBL" id="UUX58099.1"/>
    </source>
</evidence>
<dbReference type="EMBL" id="CP102487">
    <property type="protein sequence ID" value="UUX58099.1"/>
    <property type="molecule type" value="Genomic_DNA"/>
</dbReference>
<dbReference type="OrthoDB" id="3268622at2"/>
<dbReference type="Proteomes" id="UP001060018">
    <property type="component" value="Chromosome"/>
</dbReference>
<keyword evidence="2" id="KW-1133">Transmembrane helix</keyword>
<feature type="transmembrane region" description="Helical" evidence="2">
    <location>
        <begin position="7"/>
        <end position="23"/>
    </location>
</feature>
<keyword evidence="5" id="KW-1185">Reference proteome</keyword>
<dbReference type="KEGG" id="gar:AOZ07_12725"/>
<dbReference type="EMBL" id="CP042260">
    <property type="protein sequence ID" value="QDY65999.1"/>
    <property type="molecule type" value="Genomic_DNA"/>
</dbReference>
<keyword evidence="2" id="KW-0812">Transmembrane</keyword>
<dbReference type="AlphaFoldDB" id="A0A5B8I0L7"/>
<gene>
    <name evidence="3" type="ORF">FQA45_06565</name>
    <name evidence="4" type="ORF">NUH22_12390</name>
</gene>
<evidence type="ECO:0000313" key="3">
    <source>
        <dbReference type="EMBL" id="QDY65999.1"/>
    </source>
</evidence>
<dbReference type="Proteomes" id="UP000320717">
    <property type="component" value="Chromosome"/>
</dbReference>
<name>A0A5B8I0L7_9MICC</name>
<keyword evidence="2" id="KW-0472">Membrane</keyword>
<dbReference type="RefSeq" id="WP_060702328.1">
    <property type="nucleotide sequence ID" value="NZ_CP012750.1"/>
</dbReference>